<dbReference type="InterPro" id="IPR020816">
    <property type="entry name" value="Histone-like_DNA-bd_CS"/>
</dbReference>
<dbReference type="PROSITE" id="PS00045">
    <property type="entry name" value="HISTONE_LIKE"/>
    <property type="match status" value="1"/>
</dbReference>
<dbReference type="PANTHER" id="PTHR33175">
    <property type="entry name" value="DNA-BINDING PROTEIN HU"/>
    <property type="match status" value="1"/>
</dbReference>
<dbReference type="Pfam" id="PF00216">
    <property type="entry name" value="Bac_DNA_binding"/>
    <property type="match status" value="1"/>
</dbReference>
<reference evidence="6 7" key="1">
    <citation type="journal article" date="2013" name="Genome Announc.">
        <title>Draft Genome Sequence of Psychrobacter aquaticus Strain CMS 56T, Isolated from a Cyanobacterial Mat Sample Collected from Water Bodies in the McMurdo Dry Valley Region of Antarctica.</title>
        <authorList>
            <person name="Reddy G.S."/>
            <person name="Ara S."/>
            <person name="Singh A."/>
            <person name="Kumar Pinnaka A."/>
            <person name="Shivaji S."/>
        </authorList>
    </citation>
    <scope>NUCLEOTIDE SEQUENCE [LARGE SCALE GENOMIC DNA]</scope>
    <source>
        <strain evidence="6 7">CMS 56</strain>
    </source>
</reference>
<dbReference type="Proteomes" id="UP000016761">
    <property type="component" value="Unassembled WGS sequence"/>
</dbReference>
<evidence type="ECO:0000256" key="4">
    <source>
        <dbReference type="ARBA" id="ARBA00023125"/>
    </source>
</evidence>
<proteinExistence type="inferred from homology"/>
<evidence type="ECO:0000313" key="6">
    <source>
        <dbReference type="EMBL" id="ERL56173.1"/>
    </source>
</evidence>
<evidence type="ECO:0000256" key="5">
    <source>
        <dbReference type="RuleBase" id="RU003939"/>
    </source>
</evidence>
<name>U4TCI1_9GAMM</name>
<dbReference type="OrthoDB" id="9799835at2"/>
<dbReference type="GO" id="GO:0030527">
    <property type="term" value="F:structural constituent of chromatin"/>
    <property type="evidence" value="ECO:0007669"/>
    <property type="project" value="InterPro"/>
</dbReference>
<dbReference type="SMART" id="SM00411">
    <property type="entry name" value="BHL"/>
    <property type="match status" value="1"/>
</dbReference>
<dbReference type="PATRIC" id="fig|1354303.4.peg.838"/>
<dbReference type="EMBL" id="AUSW01000015">
    <property type="protein sequence ID" value="ERL56173.1"/>
    <property type="molecule type" value="Genomic_DNA"/>
</dbReference>
<keyword evidence="4 6" id="KW-0238">DNA-binding</keyword>
<dbReference type="GO" id="GO:0030261">
    <property type="term" value="P:chromosome condensation"/>
    <property type="evidence" value="ECO:0007669"/>
    <property type="project" value="UniProtKB-KW"/>
</dbReference>
<dbReference type="PANTHER" id="PTHR33175:SF3">
    <property type="entry name" value="DNA-BINDING PROTEIN HU-BETA"/>
    <property type="match status" value="1"/>
</dbReference>
<keyword evidence="7" id="KW-1185">Reference proteome</keyword>
<dbReference type="eggNOG" id="COG0776">
    <property type="taxonomic scope" value="Bacteria"/>
</dbReference>
<evidence type="ECO:0000256" key="3">
    <source>
        <dbReference type="ARBA" id="ARBA00023067"/>
    </source>
</evidence>
<dbReference type="AlphaFoldDB" id="U4TCI1"/>
<dbReference type="RefSeq" id="WP_021813504.1">
    <property type="nucleotide sequence ID" value="NZ_AUSW01000015.1"/>
</dbReference>
<dbReference type="InterPro" id="IPR000119">
    <property type="entry name" value="Hist_DNA-bd"/>
</dbReference>
<dbReference type="SUPFAM" id="SSF47729">
    <property type="entry name" value="IHF-like DNA-binding proteins"/>
    <property type="match status" value="1"/>
</dbReference>
<keyword evidence="3" id="KW-0226">DNA condensation</keyword>
<dbReference type="InterPro" id="IPR010992">
    <property type="entry name" value="IHF-like_DNA-bd_dom_sf"/>
</dbReference>
<dbReference type="GO" id="GO:0005829">
    <property type="term" value="C:cytosol"/>
    <property type="evidence" value="ECO:0007669"/>
    <property type="project" value="TreeGrafter"/>
</dbReference>
<dbReference type="STRING" id="1354303.M917_0851"/>
<evidence type="ECO:0000313" key="7">
    <source>
        <dbReference type="Proteomes" id="UP000016761"/>
    </source>
</evidence>
<sequence length="90" mass="9470">MNKQDLIKKMAADAGITQDQARSALQAFEHGVTEALIAGDSVQMIGFGAFKPSLRKARTGRNPKTGEAIDIPAKTAVSFVAGKALKEAVN</sequence>
<comment type="caution">
    <text evidence="6">The sequence shown here is derived from an EMBL/GenBank/DDBJ whole genome shotgun (WGS) entry which is preliminary data.</text>
</comment>
<comment type="function">
    <text evidence="1">Histone-like DNA-binding protein which is capable of wrapping DNA to stabilize it, and thus to prevent its denaturation under extreme environmental conditions.</text>
</comment>
<gene>
    <name evidence="6" type="ORF">M917_0851</name>
</gene>
<protein>
    <submittedName>
        <fullName evidence="6">DNA-binding protein HU-alpha</fullName>
    </submittedName>
</protein>
<evidence type="ECO:0000256" key="1">
    <source>
        <dbReference type="ARBA" id="ARBA00003819"/>
    </source>
</evidence>
<dbReference type="PRINTS" id="PR01727">
    <property type="entry name" value="DNABINDINGHU"/>
</dbReference>
<evidence type="ECO:0000256" key="2">
    <source>
        <dbReference type="ARBA" id="ARBA00010529"/>
    </source>
</evidence>
<dbReference type="Gene3D" id="4.10.520.10">
    <property type="entry name" value="IHF-like DNA-binding proteins"/>
    <property type="match status" value="1"/>
</dbReference>
<dbReference type="CDD" id="cd13831">
    <property type="entry name" value="HU"/>
    <property type="match status" value="1"/>
</dbReference>
<dbReference type="GO" id="GO:0003677">
    <property type="term" value="F:DNA binding"/>
    <property type="evidence" value="ECO:0007669"/>
    <property type="project" value="UniProtKB-KW"/>
</dbReference>
<accession>U4TCI1</accession>
<organism evidence="6 7">
    <name type="scientific">Psychrobacter aquaticus CMS 56</name>
    <dbReference type="NCBI Taxonomy" id="1354303"/>
    <lineage>
        <taxon>Bacteria</taxon>
        <taxon>Pseudomonadati</taxon>
        <taxon>Pseudomonadota</taxon>
        <taxon>Gammaproteobacteria</taxon>
        <taxon>Moraxellales</taxon>
        <taxon>Moraxellaceae</taxon>
        <taxon>Psychrobacter</taxon>
    </lineage>
</organism>
<comment type="similarity">
    <text evidence="2 5">Belongs to the bacterial histone-like protein family.</text>
</comment>